<keyword evidence="12" id="KW-0997">Cell inner membrane</keyword>
<dbReference type="InterPro" id="IPR024932">
    <property type="entry name" value="ApbE"/>
</dbReference>
<dbReference type="AlphaFoldDB" id="A0A942TNF6"/>
<evidence type="ECO:0000256" key="7">
    <source>
        <dbReference type="ARBA" id="ARBA00022842"/>
    </source>
</evidence>
<comment type="function">
    <text evidence="12">Flavin transferase that catalyzes the transfer of the FMN moiety of FAD and its covalent binding to the hydroxyl group of a threonine residue in a target flavoprotein.</text>
</comment>
<keyword evidence="6 10" id="KW-0274">FAD</keyword>
<dbReference type="GO" id="GO:0046872">
    <property type="term" value="F:metal ion binding"/>
    <property type="evidence" value="ECO:0007669"/>
    <property type="project" value="UniProtKB-UniRule"/>
</dbReference>
<feature type="binding site" evidence="11">
    <location>
        <position position="176"/>
    </location>
    <ligand>
        <name>Mg(2+)</name>
        <dbReference type="ChEBI" id="CHEBI:18420"/>
    </ligand>
</feature>
<keyword evidence="12" id="KW-0472">Membrane</keyword>
<proteinExistence type="inferred from homology"/>
<keyword evidence="3 10" id="KW-0285">Flavoprotein</keyword>
<dbReference type="GO" id="GO:0005886">
    <property type="term" value="C:plasma membrane"/>
    <property type="evidence" value="ECO:0007669"/>
    <property type="project" value="UniProtKB-SubCell"/>
</dbReference>
<comment type="cofactor">
    <cofactor evidence="11">
        <name>Mg(2+)</name>
        <dbReference type="ChEBI" id="CHEBI:18420"/>
    </cofactor>
    <cofactor evidence="11">
        <name>Mn(2+)</name>
        <dbReference type="ChEBI" id="CHEBI:29035"/>
    </cofactor>
    <text evidence="11">Magnesium. Can also use manganese.</text>
</comment>
<keyword evidence="4 10" id="KW-0808">Transferase</keyword>
<dbReference type="PROSITE" id="PS51257">
    <property type="entry name" value="PROKAR_LIPOPROTEIN"/>
    <property type="match status" value="1"/>
</dbReference>
<comment type="subcellular location">
    <subcellularLocation>
        <location evidence="12">Cell inner membrane</location>
        <topology evidence="12">Lipid-anchor</topology>
        <orientation evidence="12">Periplasmic side</orientation>
    </subcellularLocation>
</comment>
<dbReference type="Gene3D" id="3.10.520.10">
    <property type="entry name" value="ApbE-like domains"/>
    <property type="match status" value="1"/>
</dbReference>
<evidence type="ECO:0000256" key="9">
    <source>
        <dbReference type="ARBA" id="ARBA00048540"/>
    </source>
</evidence>
<reference evidence="13 14" key="1">
    <citation type="submission" date="2021-05" db="EMBL/GenBank/DDBJ databases">
        <title>Novel Bacillus species.</title>
        <authorList>
            <person name="Liu G."/>
        </authorList>
    </citation>
    <scope>NUCLEOTIDE SEQUENCE [LARGE SCALE GENOMIC DNA]</scope>
    <source>
        <strain evidence="13 14">FJAT-49732</strain>
    </source>
</reference>
<dbReference type="InterPro" id="IPR003374">
    <property type="entry name" value="ApbE-like_sf"/>
</dbReference>
<evidence type="ECO:0000256" key="10">
    <source>
        <dbReference type="PIRNR" id="PIRNR006268"/>
    </source>
</evidence>
<comment type="caution">
    <text evidence="13">The sequence shown here is derived from an EMBL/GenBank/DDBJ whole genome shotgun (WGS) entry which is preliminary data.</text>
</comment>
<dbReference type="RefSeq" id="WP_213110076.1">
    <property type="nucleotide sequence ID" value="NZ_JAGYPJ010000001.1"/>
</dbReference>
<comment type="catalytic activity">
    <reaction evidence="9 10 12">
        <text>L-threonyl-[protein] + FAD = FMN-L-threonyl-[protein] + AMP + H(+)</text>
        <dbReference type="Rhea" id="RHEA:36847"/>
        <dbReference type="Rhea" id="RHEA-COMP:11060"/>
        <dbReference type="Rhea" id="RHEA-COMP:11061"/>
        <dbReference type="ChEBI" id="CHEBI:15378"/>
        <dbReference type="ChEBI" id="CHEBI:30013"/>
        <dbReference type="ChEBI" id="CHEBI:57692"/>
        <dbReference type="ChEBI" id="CHEBI:74257"/>
        <dbReference type="ChEBI" id="CHEBI:456215"/>
        <dbReference type="EC" id="2.7.1.180"/>
    </reaction>
</comment>
<dbReference type="Pfam" id="PF02424">
    <property type="entry name" value="ApbE"/>
    <property type="match status" value="1"/>
</dbReference>
<evidence type="ECO:0000256" key="2">
    <source>
        <dbReference type="ARBA" id="ARBA00016337"/>
    </source>
</evidence>
<evidence type="ECO:0000256" key="1">
    <source>
        <dbReference type="ARBA" id="ARBA00011955"/>
    </source>
</evidence>
<dbReference type="EC" id="2.7.1.180" evidence="1 10"/>
<evidence type="ECO:0000256" key="8">
    <source>
        <dbReference type="ARBA" id="ARBA00031306"/>
    </source>
</evidence>
<protein>
    <recommendedName>
        <fullName evidence="2 10">FAD:protein FMN transferase</fullName>
        <ecNumber evidence="1 10">2.7.1.180</ecNumber>
    </recommendedName>
    <alternativeName>
        <fullName evidence="8 10">Flavin transferase</fullName>
    </alternativeName>
</protein>
<evidence type="ECO:0000256" key="5">
    <source>
        <dbReference type="ARBA" id="ARBA00022723"/>
    </source>
</evidence>
<evidence type="ECO:0000313" key="13">
    <source>
        <dbReference type="EMBL" id="MBS4199389.1"/>
    </source>
</evidence>
<evidence type="ECO:0000256" key="6">
    <source>
        <dbReference type="ARBA" id="ARBA00022827"/>
    </source>
</evidence>
<dbReference type="Proteomes" id="UP000682713">
    <property type="component" value="Unassembled WGS sequence"/>
</dbReference>
<evidence type="ECO:0000256" key="12">
    <source>
        <dbReference type="RuleBase" id="RU363002"/>
    </source>
</evidence>
<feature type="binding site" evidence="11">
    <location>
        <position position="294"/>
    </location>
    <ligand>
        <name>Mg(2+)</name>
        <dbReference type="ChEBI" id="CHEBI:18420"/>
    </ligand>
</feature>
<sequence>MLNKKWIFFIVISVILLSGCGQSHQPKVLSSPYKETEFLMGTVVTIRIYDEGKEEVLEHAFKRIKSLADQITVNEQGSEIDNINKNAGIQAVKVSEDINKLIAAGKEYSEKADGTFDISIGPLTSLWHIGFPDARKPNDTEIESVLPLISFNDIELNTDEKTVLLKKKGMQLDLGAIAKGFITDEVAKVLIQHDVETAIIDLGGNIYVMGKNPSGIEWTVGIQDPFSPRGEIVGKINESNKSIVTSGIYERFLEVDGMKYHHLLNPKDGYPFQNDVAGVSIITDLSIDGDALSTIVFSKGIKEGMKFIEGIKGAEAIFISTEKKIFTTTGLKNNFELTNDAFKMGELH</sequence>
<keyword evidence="12" id="KW-0449">Lipoprotein</keyword>
<dbReference type="PIRSF" id="PIRSF006268">
    <property type="entry name" value="ApbE"/>
    <property type="match status" value="1"/>
</dbReference>
<dbReference type="SUPFAM" id="SSF143631">
    <property type="entry name" value="ApbE-like"/>
    <property type="match status" value="1"/>
</dbReference>
<keyword evidence="5 10" id="KW-0479">Metal-binding</keyword>
<evidence type="ECO:0000256" key="4">
    <source>
        <dbReference type="ARBA" id="ARBA00022679"/>
    </source>
</evidence>
<keyword evidence="12" id="KW-1003">Cell membrane</keyword>
<evidence type="ECO:0000313" key="14">
    <source>
        <dbReference type="Proteomes" id="UP000682713"/>
    </source>
</evidence>
<gene>
    <name evidence="13" type="ORF">KHA93_06955</name>
</gene>
<dbReference type="PANTHER" id="PTHR30040">
    <property type="entry name" value="THIAMINE BIOSYNTHESIS LIPOPROTEIN APBE"/>
    <property type="match status" value="1"/>
</dbReference>
<dbReference type="GO" id="GO:0016740">
    <property type="term" value="F:transferase activity"/>
    <property type="evidence" value="ECO:0007669"/>
    <property type="project" value="UniProtKB-UniRule"/>
</dbReference>
<keyword evidence="14" id="KW-1185">Reference proteome</keyword>
<feature type="binding site" evidence="11">
    <location>
        <position position="290"/>
    </location>
    <ligand>
        <name>Mg(2+)</name>
        <dbReference type="ChEBI" id="CHEBI:18420"/>
    </ligand>
</feature>
<accession>A0A942TNF6</accession>
<dbReference type="PANTHER" id="PTHR30040:SF2">
    <property type="entry name" value="FAD:PROTEIN FMN TRANSFERASE"/>
    <property type="match status" value="1"/>
</dbReference>
<organism evidence="13 14">
    <name type="scientific">Lederbergia citrisecunda</name>
    <dbReference type="NCBI Taxonomy" id="2833583"/>
    <lineage>
        <taxon>Bacteria</taxon>
        <taxon>Bacillati</taxon>
        <taxon>Bacillota</taxon>
        <taxon>Bacilli</taxon>
        <taxon>Bacillales</taxon>
        <taxon>Bacillaceae</taxon>
        <taxon>Lederbergia</taxon>
    </lineage>
</organism>
<comment type="similarity">
    <text evidence="10 12">Belongs to the ApbE family.</text>
</comment>
<evidence type="ECO:0000256" key="11">
    <source>
        <dbReference type="PIRSR" id="PIRSR006268-2"/>
    </source>
</evidence>
<dbReference type="EMBL" id="JAGYPJ010000001">
    <property type="protein sequence ID" value="MBS4199389.1"/>
    <property type="molecule type" value="Genomic_DNA"/>
</dbReference>
<name>A0A942TNF6_9BACI</name>
<keyword evidence="7 10" id="KW-0460">Magnesium</keyword>
<evidence type="ECO:0000256" key="3">
    <source>
        <dbReference type="ARBA" id="ARBA00022630"/>
    </source>
</evidence>